<feature type="transmembrane region" description="Helical" evidence="1">
    <location>
        <begin position="294"/>
        <end position="320"/>
    </location>
</feature>
<evidence type="ECO:0000256" key="1">
    <source>
        <dbReference type="SAM" id="Phobius"/>
    </source>
</evidence>
<feature type="transmembrane region" description="Helical" evidence="1">
    <location>
        <begin position="52"/>
        <end position="74"/>
    </location>
</feature>
<dbReference type="Proteomes" id="UP000023152">
    <property type="component" value="Unassembled WGS sequence"/>
</dbReference>
<proteinExistence type="predicted"/>
<organism evidence="2 3">
    <name type="scientific">Reticulomyxa filosa</name>
    <dbReference type="NCBI Taxonomy" id="46433"/>
    <lineage>
        <taxon>Eukaryota</taxon>
        <taxon>Sar</taxon>
        <taxon>Rhizaria</taxon>
        <taxon>Retaria</taxon>
        <taxon>Foraminifera</taxon>
        <taxon>Monothalamids</taxon>
        <taxon>Reticulomyxidae</taxon>
        <taxon>Reticulomyxa</taxon>
    </lineage>
</organism>
<comment type="caution">
    <text evidence="2">The sequence shown here is derived from an EMBL/GenBank/DDBJ whole genome shotgun (WGS) entry which is preliminary data.</text>
</comment>
<evidence type="ECO:0000313" key="2">
    <source>
        <dbReference type="EMBL" id="ETO14944.1"/>
    </source>
</evidence>
<evidence type="ECO:0000313" key="3">
    <source>
        <dbReference type="Proteomes" id="UP000023152"/>
    </source>
</evidence>
<keyword evidence="1" id="KW-0472">Membrane</keyword>
<feature type="transmembrane region" description="Helical" evidence="1">
    <location>
        <begin position="375"/>
        <end position="395"/>
    </location>
</feature>
<protein>
    <submittedName>
        <fullName evidence="2">Uncharacterized protein</fullName>
    </submittedName>
</protein>
<feature type="transmembrane region" description="Helical" evidence="1">
    <location>
        <begin position="86"/>
        <end position="103"/>
    </location>
</feature>
<accession>X6MM87</accession>
<feature type="transmembrane region" description="Helical" evidence="1">
    <location>
        <begin position="141"/>
        <end position="160"/>
    </location>
</feature>
<feature type="transmembrane region" description="Helical" evidence="1">
    <location>
        <begin position="194"/>
        <end position="211"/>
    </location>
</feature>
<keyword evidence="1" id="KW-1133">Transmembrane helix</keyword>
<sequence length="540" mass="59962">MATTGVKEPLLLNVQEDGAVSSPSTKAAVVSEASTKELAHLQLLEEVYSTTVQLILVDFAWANAALTSAAIIYSIKRNPLDNYAGAWIYFIISCVCAVLFGFLPKVCQTYGLVSLHKKLKSVFNPADNTHVSDPELQLTSVFFFLIFFFVSCDIASAKYLKEMSKEKSDNNNDGLVTKVLKTTEAQTDEVTRNLLTLTIAVFGLVVAFALNNLTVLTVEKGFNGNDAEGGVSLAMLWTYAVLIFIIGIVSISKLSKYVSGVNETELAKVMDEPDYLELRDNLLTMSYRMQWYRLYSIAMALCMAWAIRDAAKYSIIAAFYGTYQQDKGTRKAVFVLWVYVLLLTCFVAWVNLLLEKYGYVSQQKLDLTKFHQKETQLAAYMTFNVIQTVVGLSLYDALIASCEHGQTSGVRLLTYWIVVILFVSTSVVGTYYFQKWTRTSADALQRSTSQMQGRQQGSAKTNQSCSEFGKKWVELVINSIAVAGSYAAADAISFSWLAMFGDSYDPSLVFVVVVAVAQCSYFYISNAMLTCILHESETTH</sequence>
<dbReference type="EMBL" id="ASPP01019630">
    <property type="protein sequence ID" value="ETO14944.1"/>
    <property type="molecule type" value="Genomic_DNA"/>
</dbReference>
<dbReference type="AlphaFoldDB" id="X6MM87"/>
<feature type="transmembrane region" description="Helical" evidence="1">
    <location>
        <begin position="415"/>
        <end position="433"/>
    </location>
</feature>
<keyword evidence="1" id="KW-0812">Transmembrane</keyword>
<keyword evidence="3" id="KW-1185">Reference proteome</keyword>
<feature type="transmembrane region" description="Helical" evidence="1">
    <location>
        <begin position="332"/>
        <end position="354"/>
    </location>
</feature>
<reference evidence="2 3" key="1">
    <citation type="journal article" date="2013" name="Curr. Biol.">
        <title>The Genome of the Foraminiferan Reticulomyxa filosa.</title>
        <authorList>
            <person name="Glockner G."/>
            <person name="Hulsmann N."/>
            <person name="Schleicher M."/>
            <person name="Noegel A.A."/>
            <person name="Eichinger L."/>
            <person name="Gallinger C."/>
            <person name="Pawlowski J."/>
            <person name="Sierra R."/>
            <person name="Euteneuer U."/>
            <person name="Pillet L."/>
            <person name="Moustafa A."/>
            <person name="Platzer M."/>
            <person name="Groth M."/>
            <person name="Szafranski K."/>
            <person name="Schliwa M."/>
        </authorList>
    </citation>
    <scope>NUCLEOTIDE SEQUENCE [LARGE SCALE GENOMIC DNA]</scope>
</reference>
<name>X6MM87_RETFI</name>
<gene>
    <name evidence="2" type="ORF">RFI_22424</name>
</gene>
<feature type="transmembrane region" description="Helical" evidence="1">
    <location>
        <begin position="506"/>
        <end position="524"/>
    </location>
</feature>
<feature type="transmembrane region" description="Helical" evidence="1">
    <location>
        <begin position="475"/>
        <end position="500"/>
    </location>
</feature>
<feature type="transmembrane region" description="Helical" evidence="1">
    <location>
        <begin position="231"/>
        <end position="251"/>
    </location>
</feature>